<feature type="region of interest" description="Disordered" evidence="1">
    <location>
        <begin position="81"/>
        <end position="107"/>
    </location>
</feature>
<sequence length="250" mass="25480">MHDSDTTITIPNNPPKDALIDAAAAAVTLDAPVDSVVNSRVVGAVVPTGTVTAADEVEAVAVTVTLAADIAVHAATGSVNAASQEAGHGEMTAPAGTGPDAASDDSDLDDDALEVILRMHGMESRGPADNTMAPKEQTQGTSMRPKTGPKPVTVEGLRKEAHKKEGDKKKTDKRATQGSAGQPEQGQSRVTPAQGTSGSQHIHGQSQTSHQQGSSQTSEGSQSSGTASKGKNKLLSPVKGFFTSSSNPKQ</sequence>
<accession>A0A9P3L8I8</accession>
<gene>
    <name evidence="2" type="ORF">PsYK624_022200</name>
</gene>
<dbReference type="Proteomes" id="UP000703269">
    <property type="component" value="Unassembled WGS sequence"/>
</dbReference>
<evidence type="ECO:0000256" key="1">
    <source>
        <dbReference type="SAM" id="MobiDB-lite"/>
    </source>
</evidence>
<comment type="caution">
    <text evidence="2">The sequence shown here is derived from an EMBL/GenBank/DDBJ whole genome shotgun (WGS) entry which is preliminary data.</text>
</comment>
<dbReference type="EMBL" id="BPQB01000003">
    <property type="protein sequence ID" value="GJE86140.1"/>
    <property type="molecule type" value="Genomic_DNA"/>
</dbReference>
<feature type="region of interest" description="Disordered" evidence="1">
    <location>
        <begin position="121"/>
        <end position="250"/>
    </location>
</feature>
<protein>
    <submittedName>
        <fullName evidence="2">Uncharacterized protein</fullName>
    </submittedName>
</protein>
<dbReference type="AlphaFoldDB" id="A0A9P3L8I8"/>
<name>A0A9P3L8I8_9APHY</name>
<evidence type="ECO:0000313" key="3">
    <source>
        <dbReference type="Proteomes" id="UP000703269"/>
    </source>
</evidence>
<organism evidence="2 3">
    <name type="scientific">Phanerochaete sordida</name>
    <dbReference type="NCBI Taxonomy" id="48140"/>
    <lineage>
        <taxon>Eukaryota</taxon>
        <taxon>Fungi</taxon>
        <taxon>Dikarya</taxon>
        <taxon>Basidiomycota</taxon>
        <taxon>Agaricomycotina</taxon>
        <taxon>Agaricomycetes</taxon>
        <taxon>Polyporales</taxon>
        <taxon>Phanerochaetaceae</taxon>
        <taxon>Phanerochaete</taxon>
    </lineage>
</organism>
<proteinExistence type="predicted"/>
<feature type="compositionally biased region" description="Low complexity" evidence="1">
    <location>
        <begin position="194"/>
        <end position="226"/>
    </location>
</feature>
<feature type="compositionally biased region" description="Basic and acidic residues" evidence="1">
    <location>
        <begin position="156"/>
        <end position="175"/>
    </location>
</feature>
<feature type="compositionally biased region" description="Polar residues" evidence="1">
    <location>
        <begin position="176"/>
        <end position="193"/>
    </location>
</feature>
<reference evidence="2 3" key="1">
    <citation type="submission" date="2021-08" db="EMBL/GenBank/DDBJ databases">
        <title>Draft Genome Sequence of Phanerochaete sordida strain YK-624.</title>
        <authorList>
            <person name="Mori T."/>
            <person name="Dohra H."/>
            <person name="Suzuki T."/>
            <person name="Kawagishi H."/>
            <person name="Hirai H."/>
        </authorList>
    </citation>
    <scope>NUCLEOTIDE SEQUENCE [LARGE SCALE GENOMIC DNA]</scope>
    <source>
        <strain evidence="2 3">YK-624</strain>
    </source>
</reference>
<keyword evidence="3" id="KW-1185">Reference proteome</keyword>
<evidence type="ECO:0000313" key="2">
    <source>
        <dbReference type="EMBL" id="GJE86140.1"/>
    </source>
</evidence>